<organism evidence="2 3">
    <name type="scientific">Streptomyces phage Faust</name>
    <dbReference type="NCBI Taxonomy" id="2767565"/>
    <lineage>
        <taxon>Viruses</taxon>
        <taxon>Duplodnaviria</taxon>
        <taxon>Heunggongvirae</taxon>
        <taxon>Uroviricota</taxon>
        <taxon>Caudoviricetes</taxon>
        <taxon>Stanwilliamsviridae</taxon>
        <taxon>Loccivirinae</taxon>
        <taxon>Faustvirus</taxon>
        <taxon>Faustvirus faust</taxon>
    </lineage>
</organism>
<feature type="transmembrane region" description="Helical" evidence="1">
    <location>
        <begin position="36"/>
        <end position="60"/>
    </location>
</feature>
<keyword evidence="1" id="KW-0812">Transmembrane</keyword>
<dbReference type="RefSeq" id="YP_010651768.1">
    <property type="nucleotide sequence ID" value="NC_070783.1"/>
</dbReference>
<evidence type="ECO:0000313" key="3">
    <source>
        <dbReference type="Proteomes" id="UP000516151"/>
    </source>
</evidence>
<sequence length="65" mass="7327">MDILFSVYMVGAIAMFCFVTLCMLIALLGATIPWEWFFKGILISALWPIMIAWGLGAVAWNKIRT</sequence>
<dbReference type="GeneID" id="77927484"/>
<name>A0A7G9UZ06_9CAUD</name>
<keyword evidence="3" id="KW-1185">Reference proteome</keyword>
<dbReference type="KEGG" id="vg:77927484"/>
<accession>A0A7G9UZ06</accession>
<evidence type="ECO:0000313" key="2">
    <source>
        <dbReference type="EMBL" id="QNN99261.1"/>
    </source>
</evidence>
<dbReference type="EMBL" id="MT684598">
    <property type="protein sequence ID" value="QNN99261.1"/>
    <property type="molecule type" value="Genomic_DNA"/>
</dbReference>
<reference evidence="2 3" key="1">
    <citation type="submission" date="2020-06" db="EMBL/GenBank/DDBJ databases">
        <authorList>
            <person name="Arora M.N."/>
            <person name="Dalling M.T."/>
            <person name="Dawson S.P.M."/>
            <person name="Elia S.N."/>
            <person name="Burke B."/>
            <person name="Shaffer C.D."/>
            <person name="Weston-Hafer K.A."/>
            <person name="Garlena R.A."/>
            <person name="Russell D.A."/>
            <person name="Pope W.H."/>
            <person name="Jacobs-Sera D."/>
            <person name="Hatfull G.F."/>
        </authorList>
    </citation>
    <scope>NUCLEOTIDE SEQUENCE [LARGE SCALE GENOMIC DNA]</scope>
</reference>
<dbReference type="Proteomes" id="UP000516151">
    <property type="component" value="Segment"/>
</dbReference>
<gene>
    <name evidence="2" type="primary">189</name>
    <name evidence="2" type="ORF">SEA_FAUST_189</name>
</gene>
<evidence type="ECO:0000256" key="1">
    <source>
        <dbReference type="SAM" id="Phobius"/>
    </source>
</evidence>
<proteinExistence type="predicted"/>
<protein>
    <submittedName>
        <fullName evidence="2">Uncharacterized protein</fullName>
    </submittedName>
</protein>
<feature type="transmembrane region" description="Helical" evidence="1">
    <location>
        <begin position="7"/>
        <end position="30"/>
    </location>
</feature>
<keyword evidence="1" id="KW-0472">Membrane</keyword>
<keyword evidence="1" id="KW-1133">Transmembrane helix</keyword>